<dbReference type="EMBL" id="MZNU01000086">
    <property type="protein sequence ID" value="OWP04977.1"/>
    <property type="molecule type" value="Genomic_DNA"/>
</dbReference>
<organism evidence="1 2">
    <name type="scientific">Diplocarpon coronariae</name>
    <dbReference type="NCBI Taxonomy" id="2795749"/>
    <lineage>
        <taxon>Eukaryota</taxon>
        <taxon>Fungi</taxon>
        <taxon>Dikarya</taxon>
        <taxon>Ascomycota</taxon>
        <taxon>Pezizomycotina</taxon>
        <taxon>Leotiomycetes</taxon>
        <taxon>Helotiales</taxon>
        <taxon>Drepanopezizaceae</taxon>
        <taxon>Diplocarpon</taxon>
    </lineage>
</organism>
<proteinExistence type="predicted"/>
<gene>
    <name evidence="1" type="ORF">B2J93_7278</name>
</gene>
<reference evidence="1 2" key="1">
    <citation type="submission" date="2017-04" db="EMBL/GenBank/DDBJ databases">
        <title>Draft genome sequence of Marssonina coronaria NL1: causal agent of apple blotch.</title>
        <authorList>
            <person name="Cheng Q."/>
        </authorList>
    </citation>
    <scope>NUCLEOTIDE SEQUENCE [LARGE SCALE GENOMIC DNA]</scope>
    <source>
        <strain evidence="1 2">NL1</strain>
    </source>
</reference>
<dbReference type="Proteomes" id="UP000242519">
    <property type="component" value="Unassembled WGS sequence"/>
</dbReference>
<accession>A0A218ZAC8</accession>
<dbReference type="OrthoDB" id="194443at2759"/>
<sequence length="192" mass="21635">MTGVEEDAAALRLRQLFTWDGTHRIYFPATLITQKHVLCAYISIIAQQRHMHRGNSEGSPASCSSIIFIESRRVGLDRKHRQDASTRSEVYQMTHIICSMQVGTGGRFDGTAADPRSRTPDELVTLYAGHCLVPSTAHTDFACHHSPVVKAAFNDNFWEAQTQMYKLEDASREAILLNHWLYTAGRSLRICN</sequence>
<name>A0A218ZAC8_9HELO</name>
<protein>
    <submittedName>
        <fullName evidence="1">Uncharacterized protein</fullName>
    </submittedName>
</protein>
<keyword evidence="2" id="KW-1185">Reference proteome</keyword>
<evidence type="ECO:0000313" key="1">
    <source>
        <dbReference type="EMBL" id="OWP04977.1"/>
    </source>
</evidence>
<dbReference type="InParanoid" id="A0A218ZAC8"/>
<evidence type="ECO:0000313" key="2">
    <source>
        <dbReference type="Proteomes" id="UP000242519"/>
    </source>
</evidence>
<dbReference type="AlphaFoldDB" id="A0A218ZAC8"/>
<comment type="caution">
    <text evidence="1">The sequence shown here is derived from an EMBL/GenBank/DDBJ whole genome shotgun (WGS) entry which is preliminary data.</text>
</comment>